<evidence type="ECO:0000256" key="1">
    <source>
        <dbReference type="SAM" id="MobiDB-lite"/>
    </source>
</evidence>
<evidence type="ECO:0000313" key="2">
    <source>
        <dbReference type="EMBL" id="WVZ22539.1"/>
    </source>
</evidence>
<gene>
    <name evidence="2" type="ORF">V8G54_001083</name>
</gene>
<dbReference type="Proteomes" id="UP001374535">
    <property type="component" value="Chromosome 1"/>
</dbReference>
<name>A0AAQ3S7V7_VIGMU</name>
<keyword evidence="3" id="KW-1185">Reference proteome</keyword>
<proteinExistence type="predicted"/>
<dbReference type="AlphaFoldDB" id="A0AAQ3S7V7"/>
<evidence type="ECO:0000313" key="3">
    <source>
        <dbReference type="Proteomes" id="UP001374535"/>
    </source>
</evidence>
<organism evidence="2 3">
    <name type="scientific">Vigna mungo</name>
    <name type="common">Black gram</name>
    <name type="synonym">Phaseolus mungo</name>
    <dbReference type="NCBI Taxonomy" id="3915"/>
    <lineage>
        <taxon>Eukaryota</taxon>
        <taxon>Viridiplantae</taxon>
        <taxon>Streptophyta</taxon>
        <taxon>Embryophyta</taxon>
        <taxon>Tracheophyta</taxon>
        <taxon>Spermatophyta</taxon>
        <taxon>Magnoliopsida</taxon>
        <taxon>eudicotyledons</taxon>
        <taxon>Gunneridae</taxon>
        <taxon>Pentapetalae</taxon>
        <taxon>rosids</taxon>
        <taxon>fabids</taxon>
        <taxon>Fabales</taxon>
        <taxon>Fabaceae</taxon>
        <taxon>Papilionoideae</taxon>
        <taxon>50 kb inversion clade</taxon>
        <taxon>NPAAA clade</taxon>
        <taxon>indigoferoid/millettioid clade</taxon>
        <taxon>Phaseoleae</taxon>
        <taxon>Vigna</taxon>
    </lineage>
</organism>
<feature type="region of interest" description="Disordered" evidence="1">
    <location>
        <begin position="25"/>
        <end position="44"/>
    </location>
</feature>
<reference evidence="2 3" key="1">
    <citation type="journal article" date="2023" name="Life. Sci Alliance">
        <title>Evolutionary insights into 3D genome organization and epigenetic landscape of Vigna mungo.</title>
        <authorList>
            <person name="Junaid A."/>
            <person name="Singh B."/>
            <person name="Bhatia S."/>
        </authorList>
    </citation>
    <scope>NUCLEOTIDE SEQUENCE [LARGE SCALE GENOMIC DNA]</scope>
    <source>
        <strain evidence="2">Urdbean</strain>
    </source>
</reference>
<sequence>MSAPSVARDPAQCRKAHYRPWRLQARPQPGLHPSTPGPLVRPLLGPSRLRLRRLRTRPLRHGRLRRVPLLQWHRRNPAGHPGRVHPRQRAGLLRREPCGRIQPAHLHHPLQGIRKMQLRRLRQRPQHHVPCGPAGAFTRQQARGGLQERLFRPAGLQAHRLFEDLQDRLPQGLFLRLRRPHQHRHLHQS</sequence>
<protein>
    <submittedName>
        <fullName evidence="2">Uncharacterized protein</fullName>
    </submittedName>
</protein>
<accession>A0AAQ3S7V7</accession>
<dbReference type="EMBL" id="CP144700">
    <property type="protein sequence ID" value="WVZ22539.1"/>
    <property type="molecule type" value="Genomic_DNA"/>
</dbReference>